<sequence length="110" mass="10868">MNAPPSAGRTVGLVVGAVLVIAGAVFATIAVFGGSTAPGPDSSRPPSAQPSKPTKSAKLPNPADKSETAGPSTAPSPEASCLLYDFECQAEGGSAVVTRQPPVPPSRTGR</sequence>
<evidence type="ECO:0000256" key="1">
    <source>
        <dbReference type="SAM" id="MobiDB-lite"/>
    </source>
</evidence>
<proteinExistence type="predicted"/>
<gene>
    <name evidence="3" type="ORF">AB0887_29280</name>
</gene>
<dbReference type="RefSeq" id="WP_366721821.1">
    <property type="nucleotide sequence ID" value="NZ_JBEYRS010000014.1"/>
</dbReference>
<keyword evidence="2" id="KW-1133">Transmembrane helix</keyword>
<keyword evidence="2" id="KW-0472">Membrane</keyword>
<name>A0ABV3M2T5_9ACTN</name>
<evidence type="ECO:0000313" key="4">
    <source>
        <dbReference type="Proteomes" id="UP001553843"/>
    </source>
</evidence>
<comment type="caution">
    <text evidence="3">The sequence shown here is derived from an EMBL/GenBank/DDBJ whole genome shotgun (WGS) entry which is preliminary data.</text>
</comment>
<evidence type="ECO:0008006" key="5">
    <source>
        <dbReference type="Google" id="ProtNLM"/>
    </source>
</evidence>
<organism evidence="3 4">
    <name type="scientific">Streptomyces huasconensis</name>
    <dbReference type="NCBI Taxonomy" id="1854574"/>
    <lineage>
        <taxon>Bacteria</taxon>
        <taxon>Bacillati</taxon>
        <taxon>Actinomycetota</taxon>
        <taxon>Actinomycetes</taxon>
        <taxon>Kitasatosporales</taxon>
        <taxon>Streptomycetaceae</taxon>
        <taxon>Streptomyces</taxon>
    </lineage>
</organism>
<keyword evidence="2" id="KW-0812">Transmembrane</keyword>
<dbReference type="EMBL" id="JBEYRS010000014">
    <property type="protein sequence ID" value="MEW2366024.1"/>
    <property type="molecule type" value="Genomic_DNA"/>
</dbReference>
<feature type="region of interest" description="Disordered" evidence="1">
    <location>
        <begin position="33"/>
        <end position="78"/>
    </location>
</feature>
<evidence type="ECO:0000256" key="2">
    <source>
        <dbReference type="SAM" id="Phobius"/>
    </source>
</evidence>
<evidence type="ECO:0000313" key="3">
    <source>
        <dbReference type="EMBL" id="MEW2366024.1"/>
    </source>
</evidence>
<accession>A0ABV3M2T5</accession>
<feature type="transmembrane region" description="Helical" evidence="2">
    <location>
        <begin position="12"/>
        <end position="34"/>
    </location>
</feature>
<keyword evidence="4" id="KW-1185">Reference proteome</keyword>
<protein>
    <recommendedName>
        <fullName evidence="5">Serine/threonine protein kinase</fullName>
    </recommendedName>
</protein>
<reference evidence="3 4" key="1">
    <citation type="submission" date="2024-06" db="EMBL/GenBank/DDBJ databases">
        <title>The Natural Products Discovery Center: Release of the First 8490 Sequenced Strains for Exploring Actinobacteria Biosynthetic Diversity.</title>
        <authorList>
            <person name="Kalkreuter E."/>
            <person name="Kautsar S.A."/>
            <person name="Yang D."/>
            <person name="Bader C.D."/>
            <person name="Teijaro C.N."/>
            <person name="Fluegel L."/>
            <person name="Davis C.M."/>
            <person name="Simpson J.R."/>
            <person name="Lauterbach L."/>
            <person name="Steele A.D."/>
            <person name="Gui C."/>
            <person name="Meng S."/>
            <person name="Li G."/>
            <person name="Viehrig K."/>
            <person name="Ye F."/>
            <person name="Su P."/>
            <person name="Kiefer A.F."/>
            <person name="Nichols A."/>
            <person name="Cepeda A.J."/>
            <person name="Yan W."/>
            <person name="Fan B."/>
            <person name="Jiang Y."/>
            <person name="Adhikari A."/>
            <person name="Zheng C.-J."/>
            <person name="Schuster L."/>
            <person name="Cowan T.M."/>
            <person name="Smanski M.J."/>
            <person name="Chevrette M.G."/>
            <person name="De Carvalho L.P.S."/>
            <person name="Shen B."/>
        </authorList>
    </citation>
    <scope>NUCLEOTIDE SEQUENCE [LARGE SCALE GENOMIC DNA]</scope>
    <source>
        <strain evidence="3 4">NPDC047833</strain>
    </source>
</reference>
<feature type="compositionally biased region" description="Polar residues" evidence="1">
    <location>
        <begin position="44"/>
        <end position="54"/>
    </location>
</feature>
<dbReference type="Proteomes" id="UP001553843">
    <property type="component" value="Unassembled WGS sequence"/>
</dbReference>